<feature type="active site" description="Proton donor" evidence="6">
    <location>
        <position position="224"/>
    </location>
</feature>
<dbReference type="InterPro" id="IPR006366">
    <property type="entry name" value="CobA/CysG_C"/>
</dbReference>
<dbReference type="Pfam" id="PF00590">
    <property type="entry name" value="TP_methylase"/>
    <property type="match status" value="1"/>
</dbReference>
<organism evidence="8">
    <name type="scientific">Nakamurella sp. A5-74</name>
    <dbReference type="NCBI Taxonomy" id="3158264"/>
    <lineage>
        <taxon>Bacteria</taxon>
        <taxon>Bacillati</taxon>
        <taxon>Actinomycetota</taxon>
        <taxon>Actinomycetes</taxon>
        <taxon>Nakamurellales</taxon>
        <taxon>Nakamurellaceae</taxon>
        <taxon>Nakamurella</taxon>
    </lineage>
</organism>
<accession>A0AAU8DSC0</accession>
<dbReference type="InterPro" id="IPR050161">
    <property type="entry name" value="Siro_Cobalamin_biosynth"/>
</dbReference>
<dbReference type="GO" id="GO:0032259">
    <property type="term" value="P:methylation"/>
    <property type="evidence" value="ECO:0007669"/>
    <property type="project" value="UniProtKB-KW"/>
</dbReference>
<protein>
    <recommendedName>
        <fullName evidence="1">uroporphyrinogen-III C-methyltransferase</fullName>
        <ecNumber evidence="1">2.1.1.107</ecNumber>
    </recommendedName>
</protein>
<dbReference type="SUPFAM" id="SSF51735">
    <property type="entry name" value="NAD(P)-binding Rossmann-fold domains"/>
    <property type="match status" value="1"/>
</dbReference>
<dbReference type="Gene3D" id="3.30.950.10">
    <property type="entry name" value="Methyltransferase, Cobalt-precorrin-4 Transmethylase, Domain 2"/>
    <property type="match status" value="1"/>
</dbReference>
<evidence type="ECO:0000256" key="5">
    <source>
        <dbReference type="ARBA" id="ARBA00023244"/>
    </source>
</evidence>
<dbReference type="NCBIfam" id="NF004790">
    <property type="entry name" value="PRK06136.1"/>
    <property type="match status" value="1"/>
</dbReference>
<keyword evidence="2 8" id="KW-0489">Methyltransferase</keyword>
<dbReference type="GO" id="GO:0004851">
    <property type="term" value="F:uroporphyrin-III C-methyltransferase activity"/>
    <property type="evidence" value="ECO:0007669"/>
    <property type="project" value="UniProtKB-EC"/>
</dbReference>
<sequence length="414" mass="42473">MTTLLGIDLRGRPVLVTGGGPVAARRVTAMVRAGALVRVVSPWMCEDILDLHAEHPDAVQLHHREVAESDVDDVWLVHGATGDPATNLQLAGWATERRVFCTNGGAADRGTARTPAVTRSGEVVIGVVSGGDTAGSSHADPRRATVLRDRIADLLAEGELDLRRHRPGAGRVVLVGGGPGAEDLMTVRGRRALAEADVVVTDRLGPSSLVQRLRPGVEVIDVGKAPDHHPVPQQRINEILVEHARRGRVVVRLKGGDPFVFGRGGEEVIACREAGVEVSVVPGISSALAAPALAGIPITQRGLSTSFHVTTGHGGLDPAATAVVGLPGSVLVVLMGVSALGLIAEQAAAAGAPADTPIAVVENGSTPQQRIVRGTLGTIRAIARQRAIAAPAVIVIGAVAAPDVLGPSPETAAG</sequence>
<dbReference type="InterPro" id="IPR012409">
    <property type="entry name" value="Sirohaem_synth"/>
</dbReference>
<reference evidence="8" key="1">
    <citation type="submission" date="2024-05" db="EMBL/GenBank/DDBJ databases">
        <authorList>
            <person name="Cai S.Y."/>
            <person name="Jin L.M."/>
            <person name="Li H.R."/>
        </authorList>
    </citation>
    <scope>NUCLEOTIDE SEQUENCE</scope>
    <source>
        <strain evidence="8">A5-74</strain>
    </source>
</reference>
<dbReference type="RefSeq" id="WP_353650538.1">
    <property type="nucleotide sequence ID" value="NZ_CP159218.1"/>
</dbReference>
<dbReference type="InterPro" id="IPR035996">
    <property type="entry name" value="4pyrrol_Methylase_sf"/>
</dbReference>
<evidence type="ECO:0000256" key="6">
    <source>
        <dbReference type="PIRSR" id="PIRSR036426-1"/>
    </source>
</evidence>
<dbReference type="AlphaFoldDB" id="A0AAU8DSC0"/>
<evidence type="ECO:0000256" key="4">
    <source>
        <dbReference type="ARBA" id="ARBA00022691"/>
    </source>
</evidence>
<dbReference type="PANTHER" id="PTHR45790">
    <property type="entry name" value="SIROHEME SYNTHASE-RELATED"/>
    <property type="match status" value="1"/>
</dbReference>
<dbReference type="CDD" id="cd11642">
    <property type="entry name" value="SUMT"/>
    <property type="match status" value="1"/>
</dbReference>
<keyword evidence="5" id="KW-0627">Porphyrin biosynthesis</keyword>
<keyword evidence="3 8" id="KW-0808">Transferase</keyword>
<dbReference type="InterPro" id="IPR014776">
    <property type="entry name" value="4pyrrole_Mease_sub2"/>
</dbReference>
<proteinExistence type="predicted"/>
<feature type="active site" description="Proton acceptor" evidence="6">
    <location>
        <position position="202"/>
    </location>
</feature>
<evidence type="ECO:0000256" key="3">
    <source>
        <dbReference type="ARBA" id="ARBA00022679"/>
    </source>
</evidence>
<dbReference type="PANTHER" id="PTHR45790:SF3">
    <property type="entry name" value="S-ADENOSYL-L-METHIONINE-DEPENDENT UROPORPHYRINOGEN III METHYLTRANSFERASE, CHLOROPLASTIC"/>
    <property type="match status" value="1"/>
</dbReference>
<name>A0AAU8DSC0_9ACTN</name>
<evidence type="ECO:0000313" key="8">
    <source>
        <dbReference type="EMBL" id="XCG64927.1"/>
    </source>
</evidence>
<dbReference type="InterPro" id="IPR014777">
    <property type="entry name" value="4pyrrole_Mease_sub1"/>
</dbReference>
<dbReference type="Gene3D" id="3.40.1010.10">
    <property type="entry name" value="Cobalt-precorrin-4 Transmethylase, Domain 1"/>
    <property type="match status" value="1"/>
</dbReference>
<dbReference type="GO" id="GO:0043115">
    <property type="term" value="F:precorrin-2 dehydrogenase activity"/>
    <property type="evidence" value="ECO:0007669"/>
    <property type="project" value="InterPro"/>
</dbReference>
<dbReference type="NCBIfam" id="TIGR01469">
    <property type="entry name" value="cobA_cysG_Cterm"/>
    <property type="match status" value="1"/>
</dbReference>
<feature type="domain" description="Tetrapyrrole methylase" evidence="7">
    <location>
        <begin position="171"/>
        <end position="379"/>
    </location>
</feature>
<dbReference type="InterPro" id="IPR000878">
    <property type="entry name" value="4pyrrol_Mease"/>
</dbReference>
<dbReference type="EMBL" id="CP159218">
    <property type="protein sequence ID" value="XCG64927.1"/>
    <property type="molecule type" value="Genomic_DNA"/>
</dbReference>
<dbReference type="GO" id="GO:0019354">
    <property type="term" value="P:siroheme biosynthetic process"/>
    <property type="evidence" value="ECO:0007669"/>
    <property type="project" value="InterPro"/>
</dbReference>
<dbReference type="PIRSF" id="PIRSF036426">
    <property type="entry name" value="Sirohaem_synth"/>
    <property type="match status" value="1"/>
</dbReference>
<gene>
    <name evidence="8" type="primary">cobA</name>
    <name evidence="8" type="ORF">ABLG96_06360</name>
</gene>
<evidence type="ECO:0000259" key="7">
    <source>
        <dbReference type="Pfam" id="PF00590"/>
    </source>
</evidence>
<dbReference type="GO" id="GO:0009236">
    <property type="term" value="P:cobalamin biosynthetic process"/>
    <property type="evidence" value="ECO:0007669"/>
    <property type="project" value="InterPro"/>
</dbReference>
<dbReference type="SUPFAM" id="SSF53790">
    <property type="entry name" value="Tetrapyrrole methylase"/>
    <property type="match status" value="1"/>
</dbReference>
<dbReference type="Pfam" id="PF13241">
    <property type="entry name" value="NAD_binding_7"/>
    <property type="match status" value="1"/>
</dbReference>
<evidence type="ECO:0000256" key="2">
    <source>
        <dbReference type="ARBA" id="ARBA00022603"/>
    </source>
</evidence>
<evidence type="ECO:0000256" key="1">
    <source>
        <dbReference type="ARBA" id="ARBA00012162"/>
    </source>
</evidence>
<dbReference type="GO" id="GO:0051287">
    <property type="term" value="F:NAD binding"/>
    <property type="evidence" value="ECO:0007669"/>
    <property type="project" value="InterPro"/>
</dbReference>
<dbReference type="FunFam" id="3.40.1010.10:FF:000001">
    <property type="entry name" value="Siroheme synthase"/>
    <property type="match status" value="1"/>
</dbReference>
<dbReference type="GO" id="GO:0051266">
    <property type="term" value="F:sirohydrochlorin ferrochelatase activity"/>
    <property type="evidence" value="ECO:0007669"/>
    <property type="project" value="InterPro"/>
</dbReference>
<dbReference type="Gene3D" id="3.40.50.720">
    <property type="entry name" value="NAD(P)-binding Rossmann-like Domain"/>
    <property type="match status" value="1"/>
</dbReference>
<dbReference type="InterPro" id="IPR036291">
    <property type="entry name" value="NAD(P)-bd_dom_sf"/>
</dbReference>
<keyword evidence="4" id="KW-0949">S-adenosyl-L-methionine</keyword>
<dbReference type="EC" id="2.1.1.107" evidence="1"/>